<protein>
    <recommendedName>
        <fullName evidence="4">DUF3784 domain-containing protein</fullName>
    </recommendedName>
</protein>
<evidence type="ECO:0000256" key="1">
    <source>
        <dbReference type="SAM" id="Phobius"/>
    </source>
</evidence>
<sequence>MDTVIPFVMIVWMCAMIFIVIGVFALNKKTPMHFWSGTKVKSEEISDIKSYNKSNGIMWISYGAIFVLADIISVIFNTNIGGILVAISSIVGVPILIIVYKRIYNKYKNK</sequence>
<evidence type="ECO:0000313" key="2">
    <source>
        <dbReference type="EMBL" id="AFS79302.1"/>
    </source>
</evidence>
<dbReference type="STRING" id="1128398.Curi_c23000"/>
<keyword evidence="1" id="KW-1133">Transmembrane helix</keyword>
<feature type="transmembrane region" description="Helical" evidence="1">
    <location>
        <begin position="6"/>
        <end position="26"/>
    </location>
</feature>
<organism evidence="2 3">
    <name type="scientific">Gottschalkia acidurici (strain ATCC 7906 / DSM 604 / BCRC 14475 / CIP 104303 / KCTC 5404 / NCIMB 10678 / 9a)</name>
    <name type="common">Clostridium acidurici</name>
    <dbReference type="NCBI Taxonomy" id="1128398"/>
    <lineage>
        <taxon>Bacteria</taxon>
        <taxon>Bacillati</taxon>
        <taxon>Bacillota</taxon>
        <taxon>Tissierellia</taxon>
        <taxon>Tissierellales</taxon>
        <taxon>Gottschalkiaceae</taxon>
        <taxon>Gottschalkia</taxon>
    </lineage>
</organism>
<keyword evidence="1" id="KW-0472">Membrane</keyword>
<feature type="transmembrane region" description="Helical" evidence="1">
    <location>
        <begin position="82"/>
        <end position="100"/>
    </location>
</feature>
<dbReference type="KEGG" id="cad:Curi_c23000"/>
<proteinExistence type="predicted"/>
<gene>
    <name evidence="2" type="ordered locus">Curi_c23000</name>
</gene>
<feature type="transmembrane region" description="Helical" evidence="1">
    <location>
        <begin position="56"/>
        <end position="76"/>
    </location>
</feature>
<dbReference type="OrthoDB" id="9808116at2"/>
<reference evidence="2 3" key="1">
    <citation type="journal article" date="2012" name="PLoS ONE">
        <title>The purine-utilizing bacterium Clostridium acidurici 9a: a genome-guided metabolic reconsideration.</title>
        <authorList>
            <person name="Hartwich K."/>
            <person name="Poehlein A."/>
            <person name="Daniel R."/>
        </authorList>
    </citation>
    <scope>NUCLEOTIDE SEQUENCE [LARGE SCALE GENOMIC DNA]</scope>
    <source>
        <strain evidence="3">ATCC 7906 / DSM 604 / BCRC 14475 / CIP 104303 / KCTC 5404 / NCIMB 10678 / 9a</strain>
    </source>
</reference>
<dbReference type="EMBL" id="CP003326">
    <property type="protein sequence ID" value="AFS79302.1"/>
    <property type="molecule type" value="Genomic_DNA"/>
</dbReference>
<keyword evidence="3" id="KW-1185">Reference proteome</keyword>
<accession>K0B2G8</accession>
<dbReference type="RefSeq" id="WP_014968437.1">
    <property type="nucleotide sequence ID" value="NC_018664.1"/>
</dbReference>
<dbReference type="AlphaFoldDB" id="K0B2G8"/>
<dbReference type="Proteomes" id="UP000006094">
    <property type="component" value="Chromosome"/>
</dbReference>
<dbReference type="eggNOG" id="ENOG50334CB">
    <property type="taxonomic scope" value="Bacteria"/>
</dbReference>
<evidence type="ECO:0008006" key="4">
    <source>
        <dbReference type="Google" id="ProtNLM"/>
    </source>
</evidence>
<keyword evidence="1" id="KW-0812">Transmembrane</keyword>
<evidence type="ECO:0000313" key="3">
    <source>
        <dbReference type="Proteomes" id="UP000006094"/>
    </source>
</evidence>
<dbReference type="HOGENOM" id="CLU_173117_0_0_9"/>
<name>K0B2G8_GOTA9</name>